<comment type="caution">
    <text evidence="2">The sequence shown here is derived from an EMBL/GenBank/DDBJ whole genome shotgun (WGS) entry which is preliminary data.</text>
</comment>
<name>A0ABQ5Z577_9SPHN</name>
<keyword evidence="3" id="KW-1185">Reference proteome</keyword>
<gene>
    <name evidence="2" type="ORF">GCM10007925_02420</name>
</gene>
<protein>
    <submittedName>
        <fullName evidence="2">Uncharacterized protein</fullName>
    </submittedName>
</protein>
<dbReference type="Proteomes" id="UP001156703">
    <property type="component" value="Unassembled WGS sequence"/>
</dbReference>
<evidence type="ECO:0000256" key="1">
    <source>
        <dbReference type="SAM" id="MobiDB-lite"/>
    </source>
</evidence>
<evidence type="ECO:0000313" key="3">
    <source>
        <dbReference type="Proteomes" id="UP001156703"/>
    </source>
</evidence>
<dbReference type="EMBL" id="BSOO01000002">
    <property type="protein sequence ID" value="GLR46531.1"/>
    <property type="molecule type" value="Genomic_DNA"/>
</dbReference>
<organism evidence="2 3">
    <name type="scientific">Sphingomonas astaxanthinifaciens DSM 22298</name>
    <dbReference type="NCBI Taxonomy" id="1123267"/>
    <lineage>
        <taxon>Bacteria</taxon>
        <taxon>Pseudomonadati</taxon>
        <taxon>Pseudomonadota</taxon>
        <taxon>Alphaproteobacteria</taxon>
        <taxon>Sphingomonadales</taxon>
        <taxon>Sphingomonadaceae</taxon>
        <taxon>Sphingomonas</taxon>
    </lineage>
</organism>
<sequence length="65" mass="7349">MSEDADFLKRQADKCRRLARDNSDGRAAAALQELADDFDARRAALEDRPLEDRPIQIRLPEPPAT</sequence>
<proteinExistence type="predicted"/>
<feature type="compositionally biased region" description="Basic and acidic residues" evidence="1">
    <location>
        <begin position="46"/>
        <end position="55"/>
    </location>
</feature>
<dbReference type="RefSeq" id="WP_029941486.1">
    <property type="nucleotide sequence ID" value="NZ_BSOO01000002.1"/>
</dbReference>
<reference evidence="3" key="1">
    <citation type="journal article" date="2019" name="Int. J. Syst. Evol. Microbiol.">
        <title>The Global Catalogue of Microorganisms (GCM) 10K type strain sequencing project: providing services to taxonomists for standard genome sequencing and annotation.</title>
        <authorList>
            <consortium name="The Broad Institute Genomics Platform"/>
            <consortium name="The Broad Institute Genome Sequencing Center for Infectious Disease"/>
            <person name="Wu L."/>
            <person name="Ma J."/>
        </authorList>
    </citation>
    <scope>NUCLEOTIDE SEQUENCE [LARGE SCALE GENOMIC DNA]</scope>
    <source>
        <strain evidence="3">NBRC 102146</strain>
    </source>
</reference>
<feature type="region of interest" description="Disordered" evidence="1">
    <location>
        <begin position="46"/>
        <end position="65"/>
    </location>
</feature>
<accession>A0ABQ5Z577</accession>
<evidence type="ECO:0000313" key="2">
    <source>
        <dbReference type="EMBL" id="GLR46531.1"/>
    </source>
</evidence>